<feature type="region of interest" description="Disordered" evidence="7">
    <location>
        <begin position="67"/>
        <end position="133"/>
    </location>
</feature>
<dbReference type="PROSITE" id="PS00028">
    <property type="entry name" value="ZINC_FINGER_C2H2_1"/>
    <property type="match status" value="1"/>
</dbReference>
<keyword evidence="10" id="KW-1185">Reference proteome</keyword>
<evidence type="ECO:0000256" key="1">
    <source>
        <dbReference type="ARBA" id="ARBA00004123"/>
    </source>
</evidence>
<protein>
    <recommendedName>
        <fullName evidence="8">C2H2-type domain-containing protein</fullName>
    </recommendedName>
</protein>
<keyword evidence="3" id="KW-0677">Repeat</keyword>
<feature type="domain" description="C2H2-type" evidence="8">
    <location>
        <begin position="52"/>
        <end position="74"/>
    </location>
</feature>
<dbReference type="Proteomes" id="UP001221898">
    <property type="component" value="Unassembled WGS sequence"/>
</dbReference>
<dbReference type="PANTHER" id="PTHR23067:SF14">
    <property type="entry name" value="C2H2-TYPE DOMAIN-CONTAINING PROTEIN"/>
    <property type="match status" value="1"/>
</dbReference>
<dbReference type="PANTHER" id="PTHR23067">
    <property type="entry name" value="DOUBLE-STRANDED RNA-BINDING ZINC FINGER PROTEIN"/>
    <property type="match status" value="1"/>
</dbReference>
<keyword evidence="6" id="KW-0539">Nucleus</keyword>
<evidence type="ECO:0000256" key="4">
    <source>
        <dbReference type="ARBA" id="ARBA00022771"/>
    </source>
</evidence>
<dbReference type="InterPro" id="IPR013087">
    <property type="entry name" value="Znf_C2H2_type"/>
</dbReference>
<dbReference type="InterPro" id="IPR036236">
    <property type="entry name" value="Znf_C2H2_sf"/>
</dbReference>
<dbReference type="GO" id="GO:0008270">
    <property type="term" value="F:zinc ion binding"/>
    <property type="evidence" value="ECO:0007669"/>
    <property type="project" value="UniProtKB-KW"/>
</dbReference>
<dbReference type="EMBL" id="JAINUG010000528">
    <property type="protein sequence ID" value="KAJ8366913.1"/>
    <property type="molecule type" value="Genomic_DNA"/>
</dbReference>
<reference evidence="9" key="1">
    <citation type="journal article" date="2023" name="Science">
        <title>Genome structures resolve the early diversification of teleost fishes.</title>
        <authorList>
            <person name="Parey E."/>
            <person name="Louis A."/>
            <person name="Montfort J."/>
            <person name="Bouchez O."/>
            <person name="Roques C."/>
            <person name="Iampietro C."/>
            <person name="Lluch J."/>
            <person name="Castinel A."/>
            <person name="Donnadieu C."/>
            <person name="Desvignes T."/>
            <person name="Floi Bucao C."/>
            <person name="Jouanno E."/>
            <person name="Wen M."/>
            <person name="Mejri S."/>
            <person name="Dirks R."/>
            <person name="Jansen H."/>
            <person name="Henkel C."/>
            <person name="Chen W.J."/>
            <person name="Zahm M."/>
            <person name="Cabau C."/>
            <person name="Klopp C."/>
            <person name="Thompson A.W."/>
            <person name="Robinson-Rechavi M."/>
            <person name="Braasch I."/>
            <person name="Lecointre G."/>
            <person name="Bobe J."/>
            <person name="Postlethwait J.H."/>
            <person name="Berthelot C."/>
            <person name="Roest Crollius H."/>
            <person name="Guiguen Y."/>
        </authorList>
    </citation>
    <scope>NUCLEOTIDE SEQUENCE</scope>
    <source>
        <strain evidence="9">NC1722</strain>
    </source>
</reference>
<proteinExistence type="predicted"/>
<evidence type="ECO:0000256" key="2">
    <source>
        <dbReference type="ARBA" id="ARBA00022723"/>
    </source>
</evidence>
<sequence length="273" mass="29614">MYSGNSCQSAVLSSLVRSALEATPSLIPFPLDSAPMGLFPSFSMMGPALVSCSVCQLNFNSESQASAHFRGTRHGRKLRSLEPPLARRSGPDAVATETARKSTSPSLLPHRGHRRETEERGRGRRREWRRETEEEKARRLLYCSLCKVAVNSTSQLEAHNSGMKHKTMLEAPQTAHQQPATQRPRSGNPAKPKYSPYSKSCRAPSTLSVRLKPLAAQLLSGFLGGARVPPLSLGSAPAVAASLFQTQALNQALLHSAPGPLRTPHANVLFSPY</sequence>
<dbReference type="InterPro" id="IPR051845">
    <property type="entry name" value="Znf385"/>
</dbReference>
<name>A0AAD7R652_9TELE</name>
<keyword evidence="2" id="KW-0479">Metal-binding</keyword>
<dbReference type="Pfam" id="PF12874">
    <property type="entry name" value="zf-met"/>
    <property type="match status" value="2"/>
</dbReference>
<gene>
    <name evidence="9" type="ORF">AAFF_G00336830</name>
</gene>
<feature type="compositionally biased region" description="Low complexity" evidence="7">
    <location>
        <begin position="171"/>
        <end position="182"/>
    </location>
</feature>
<organism evidence="9 10">
    <name type="scientific">Aldrovandia affinis</name>
    <dbReference type="NCBI Taxonomy" id="143900"/>
    <lineage>
        <taxon>Eukaryota</taxon>
        <taxon>Metazoa</taxon>
        <taxon>Chordata</taxon>
        <taxon>Craniata</taxon>
        <taxon>Vertebrata</taxon>
        <taxon>Euteleostomi</taxon>
        <taxon>Actinopterygii</taxon>
        <taxon>Neopterygii</taxon>
        <taxon>Teleostei</taxon>
        <taxon>Notacanthiformes</taxon>
        <taxon>Halosauridae</taxon>
        <taxon>Aldrovandia</taxon>
    </lineage>
</organism>
<dbReference type="SMART" id="SM00451">
    <property type="entry name" value="ZnF_U1"/>
    <property type="match status" value="2"/>
</dbReference>
<comment type="caution">
    <text evidence="9">The sequence shown here is derived from an EMBL/GenBank/DDBJ whole genome shotgun (WGS) entry which is preliminary data.</text>
</comment>
<accession>A0AAD7R652</accession>
<evidence type="ECO:0000259" key="8">
    <source>
        <dbReference type="PROSITE" id="PS00028"/>
    </source>
</evidence>
<dbReference type="SUPFAM" id="SSF57667">
    <property type="entry name" value="beta-beta-alpha zinc fingers"/>
    <property type="match status" value="2"/>
</dbReference>
<feature type="region of interest" description="Disordered" evidence="7">
    <location>
        <begin position="171"/>
        <end position="199"/>
    </location>
</feature>
<keyword evidence="4" id="KW-0863">Zinc-finger</keyword>
<evidence type="ECO:0000256" key="7">
    <source>
        <dbReference type="SAM" id="MobiDB-lite"/>
    </source>
</evidence>
<dbReference type="GO" id="GO:0003676">
    <property type="term" value="F:nucleic acid binding"/>
    <property type="evidence" value="ECO:0007669"/>
    <property type="project" value="InterPro"/>
</dbReference>
<keyword evidence="5" id="KW-0862">Zinc</keyword>
<dbReference type="GO" id="GO:0005634">
    <property type="term" value="C:nucleus"/>
    <property type="evidence" value="ECO:0007669"/>
    <property type="project" value="UniProtKB-SubCell"/>
</dbReference>
<dbReference type="InterPro" id="IPR003604">
    <property type="entry name" value="Matrin/U1-like-C_Znf_C2H2"/>
</dbReference>
<dbReference type="AlphaFoldDB" id="A0AAD7R652"/>
<evidence type="ECO:0000256" key="3">
    <source>
        <dbReference type="ARBA" id="ARBA00022737"/>
    </source>
</evidence>
<comment type="subcellular location">
    <subcellularLocation>
        <location evidence="1">Nucleus</location>
    </subcellularLocation>
</comment>
<evidence type="ECO:0000313" key="9">
    <source>
        <dbReference type="EMBL" id="KAJ8366913.1"/>
    </source>
</evidence>
<evidence type="ECO:0000313" key="10">
    <source>
        <dbReference type="Proteomes" id="UP001221898"/>
    </source>
</evidence>
<evidence type="ECO:0000256" key="6">
    <source>
        <dbReference type="ARBA" id="ARBA00023242"/>
    </source>
</evidence>
<dbReference type="Gene3D" id="3.30.160.60">
    <property type="entry name" value="Classic Zinc Finger"/>
    <property type="match status" value="2"/>
</dbReference>
<evidence type="ECO:0000256" key="5">
    <source>
        <dbReference type="ARBA" id="ARBA00022833"/>
    </source>
</evidence>